<keyword evidence="4" id="KW-1185">Reference proteome</keyword>
<organism evidence="3 4">
    <name type="scientific">Stylosanthes scabra</name>
    <dbReference type="NCBI Taxonomy" id="79078"/>
    <lineage>
        <taxon>Eukaryota</taxon>
        <taxon>Viridiplantae</taxon>
        <taxon>Streptophyta</taxon>
        <taxon>Embryophyta</taxon>
        <taxon>Tracheophyta</taxon>
        <taxon>Spermatophyta</taxon>
        <taxon>Magnoliopsida</taxon>
        <taxon>eudicotyledons</taxon>
        <taxon>Gunneridae</taxon>
        <taxon>Pentapetalae</taxon>
        <taxon>rosids</taxon>
        <taxon>fabids</taxon>
        <taxon>Fabales</taxon>
        <taxon>Fabaceae</taxon>
        <taxon>Papilionoideae</taxon>
        <taxon>50 kb inversion clade</taxon>
        <taxon>dalbergioids sensu lato</taxon>
        <taxon>Dalbergieae</taxon>
        <taxon>Pterocarpus clade</taxon>
        <taxon>Stylosanthes</taxon>
    </lineage>
</organism>
<evidence type="ECO:0000313" key="4">
    <source>
        <dbReference type="Proteomes" id="UP001341840"/>
    </source>
</evidence>
<dbReference type="Proteomes" id="UP001341840">
    <property type="component" value="Unassembled WGS sequence"/>
</dbReference>
<evidence type="ECO:0000313" key="3">
    <source>
        <dbReference type="EMBL" id="MED6205070.1"/>
    </source>
</evidence>
<feature type="chain" id="PRO_5045451873" evidence="2">
    <location>
        <begin position="18"/>
        <end position="111"/>
    </location>
</feature>
<comment type="caution">
    <text evidence="3">The sequence shown here is derived from an EMBL/GenBank/DDBJ whole genome shotgun (WGS) entry which is preliminary data.</text>
</comment>
<keyword evidence="2" id="KW-0732">Signal</keyword>
<dbReference type="EMBL" id="JASCZI010241695">
    <property type="protein sequence ID" value="MED6205070.1"/>
    <property type="molecule type" value="Genomic_DNA"/>
</dbReference>
<protein>
    <submittedName>
        <fullName evidence="3">Uncharacterized protein</fullName>
    </submittedName>
</protein>
<proteinExistence type="predicted"/>
<feature type="signal peptide" evidence="2">
    <location>
        <begin position="1"/>
        <end position="17"/>
    </location>
</feature>
<evidence type="ECO:0000256" key="2">
    <source>
        <dbReference type="SAM" id="SignalP"/>
    </source>
</evidence>
<accession>A0ABU6Y6Z2</accession>
<gene>
    <name evidence="3" type="ORF">PIB30_014758</name>
</gene>
<feature type="region of interest" description="Disordered" evidence="1">
    <location>
        <begin position="65"/>
        <end position="111"/>
    </location>
</feature>
<sequence>MDPFVVSSLVLSHTVAAINLACPCCSSPALTIAASRLQFLRRRAPSCSGAILVWDGGTWIFDDTSPIQENTAGPSVKVGIEESEAGPSEPGPLPRAERMRKAPVWMKDYAA</sequence>
<name>A0ABU6Y6Z2_9FABA</name>
<reference evidence="3 4" key="1">
    <citation type="journal article" date="2023" name="Plants (Basel)">
        <title>Bridging the Gap: Combining Genomics and Transcriptomics Approaches to Understand Stylosanthes scabra, an Orphan Legume from the Brazilian Caatinga.</title>
        <authorList>
            <person name="Ferreira-Neto J.R.C."/>
            <person name="da Silva M.D."/>
            <person name="Binneck E."/>
            <person name="de Melo N.F."/>
            <person name="da Silva R.H."/>
            <person name="de Melo A.L.T.M."/>
            <person name="Pandolfi V."/>
            <person name="Bustamante F.O."/>
            <person name="Brasileiro-Vidal A.C."/>
            <person name="Benko-Iseppon A.M."/>
        </authorList>
    </citation>
    <scope>NUCLEOTIDE SEQUENCE [LARGE SCALE GENOMIC DNA]</scope>
    <source>
        <tissue evidence="3">Leaves</tissue>
    </source>
</reference>
<evidence type="ECO:0000256" key="1">
    <source>
        <dbReference type="SAM" id="MobiDB-lite"/>
    </source>
</evidence>